<proteinExistence type="predicted"/>
<sequence>MKKQTEKEELLDSVDTILNPEKKLDFNYFAFIFLLVIFVALLAFPKIYIQQEIYFTSREIAKLKSEHDILKEEHKTISRKIEAIKFKNQVVDTMFELESK</sequence>
<gene>
    <name evidence="2" type="ORF">MNB_SM-3-1101</name>
</gene>
<dbReference type="EMBL" id="FPHP01000045">
    <property type="protein sequence ID" value="SFV75666.1"/>
    <property type="molecule type" value="Genomic_DNA"/>
</dbReference>
<keyword evidence="1" id="KW-1133">Transmembrane helix</keyword>
<protein>
    <submittedName>
        <fullName evidence="2">Uncharacterized protein</fullName>
    </submittedName>
</protein>
<keyword evidence="1" id="KW-0472">Membrane</keyword>
<accession>A0A1W1D5H6</accession>
<dbReference type="AlphaFoldDB" id="A0A1W1D5H6"/>
<evidence type="ECO:0000256" key="1">
    <source>
        <dbReference type="SAM" id="Phobius"/>
    </source>
</evidence>
<keyword evidence="1" id="KW-0812">Transmembrane</keyword>
<evidence type="ECO:0000313" key="2">
    <source>
        <dbReference type="EMBL" id="SFV75666.1"/>
    </source>
</evidence>
<reference evidence="2" key="1">
    <citation type="submission" date="2016-10" db="EMBL/GenBank/DDBJ databases">
        <authorList>
            <person name="de Groot N.N."/>
        </authorList>
    </citation>
    <scope>NUCLEOTIDE SEQUENCE</scope>
</reference>
<name>A0A1W1D5H6_9ZZZZ</name>
<feature type="transmembrane region" description="Helical" evidence="1">
    <location>
        <begin position="28"/>
        <end position="49"/>
    </location>
</feature>
<organism evidence="2">
    <name type="scientific">hydrothermal vent metagenome</name>
    <dbReference type="NCBI Taxonomy" id="652676"/>
    <lineage>
        <taxon>unclassified sequences</taxon>
        <taxon>metagenomes</taxon>
        <taxon>ecological metagenomes</taxon>
    </lineage>
</organism>